<keyword evidence="2" id="KW-1185">Reference proteome</keyword>
<protein>
    <submittedName>
        <fullName evidence="3">Defensin-like protein 285</fullName>
    </submittedName>
</protein>
<gene>
    <name evidence="3" type="primary">LOC104777163</name>
</gene>
<accession>A0ABM0YEC4</accession>
<reference evidence="2" key="1">
    <citation type="journal article" date="2014" name="Nat. Commun.">
        <title>The emerging biofuel crop Camelina sativa retains a highly undifferentiated hexaploid genome structure.</title>
        <authorList>
            <person name="Kagale S."/>
            <person name="Koh C."/>
            <person name="Nixon J."/>
            <person name="Bollina V."/>
            <person name="Clarke W.E."/>
            <person name="Tuteja R."/>
            <person name="Spillane C."/>
            <person name="Robinson S.J."/>
            <person name="Links M.G."/>
            <person name="Clarke C."/>
            <person name="Higgins E.E."/>
            <person name="Huebert T."/>
            <person name="Sharpe A.G."/>
            <person name="Parkin I.A."/>
        </authorList>
    </citation>
    <scope>NUCLEOTIDE SEQUENCE [LARGE SCALE GENOMIC DNA]</scope>
    <source>
        <strain evidence="2">cv. DH55</strain>
    </source>
</reference>
<feature type="signal peptide" evidence="1">
    <location>
        <begin position="1"/>
        <end position="26"/>
    </location>
</feature>
<dbReference type="Proteomes" id="UP000694864">
    <property type="component" value="Chromosome 3"/>
</dbReference>
<dbReference type="GeneID" id="104777163"/>
<proteinExistence type="predicted"/>
<evidence type="ECO:0000313" key="3">
    <source>
        <dbReference type="RefSeq" id="XP_010499675.1"/>
    </source>
</evidence>
<sequence>MKNVSLKLFLFVTLLFVVLREDLAKAKRCDVNSDCQGLQSCQRGPELGYCDDGTCKCLPLPATNTKTIDVNHGGICDTYLECGSMLCSDYRKACCINDKCACRKPGQNVPNCPN</sequence>
<dbReference type="RefSeq" id="XP_010499675.1">
    <property type="nucleotide sequence ID" value="XM_010501373.2"/>
</dbReference>
<evidence type="ECO:0000313" key="2">
    <source>
        <dbReference type="Proteomes" id="UP000694864"/>
    </source>
</evidence>
<reference evidence="3" key="2">
    <citation type="submission" date="2025-08" db="UniProtKB">
        <authorList>
            <consortium name="RefSeq"/>
        </authorList>
    </citation>
    <scope>IDENTIFICATION</scope>
    <source>
        <tissue evidence="3">Leaf</tissue>
    </source>
</reference>
<evidence type="ECO:0000256" key="1">
    <source>
        <dbReference type="SAM" id="SignalP"/>
    </source>
</evidence>
<name>A0ABM0YEC4_CAMSA</name>
<feature type="chain" id="PRO_5045274844" evidence="1">
    <location>
        <begin position="27"/>
        <end position="114"/>
    </location>
</feature>
<organism evidence="2 3">
    <name type="scientific">Camelina sativa</name>
    <name type="common">False flax</name>
    <name type="synonym">Myagrum sativum</name>
    <dbReference type="NCBI Taxonomy" id="90675"/>
    <lineage>
        <taxon>Eukaryota</taxon>
        <taxon>Viridiplantae</taxon>
        <taxon>Streptophyta</taxon>
        <taxon>Embryophyta</taxon>
        <taxon>Tracheophyta</taxon>
        <taxon>Spermatophyta</taxon>
        <taxon>Magnoliopsida</taxon>
        <taxon>eudicotyledons</taxon>
        <taxon>Gunneridae</taxon>
        <taxon>Pentapetalae</taxon>
        <taxon>rosids</taxon>
        <taxon>malvids</taxon>
        <taxon>Brassicales</taxon>
        <taxon>Brassicaceae</taxon>
        <taxon>Camelineae</taxon>
        <taxon>Camelina</taxon>
    </lineage>
</organism>
<keyword evidence="1" id="KW-0732">Signal</keyword>